<reference evidence="1" key="1">
    <citation type="submission" date="2018-02" db="EMBL/GenBank/DDBJ databases">
        <title>Rhizophora mucronata_Transcriptome.</title>
        <authorList>
            <person name="Meera S.P."/>
            <person name="Sreeshan A."/>
            <person name="Augustine A."/>
        </authorList>
    </citation>
    <scope>NUCLEOTIDE SEQUENCE</scope>
    <source>
        <tissue evidence="1">Leaf</tissue>
    </source>
</reference>
<dbReference type="AlphaFoldDB" id="A0A2P2N3U8"/>
<proteinExistence type="predicted"/>
<accession>A0A2P2N3U8</accession>
<protein>
    <submittedName>
        <fullName evidence="1">Uncharacterized protein</fullName>
    </submittedName>
</protein>
<sequence>MNKVIRVTMKDNREPSKWHNTYNQGSCIQKPTQRNFVYFMPF</sequence>
<organism evidence="1">
    <name type="scientific">Rhizophora mucronata</name>
    <name type="common">Asiatic mangrove</name>
    <dbReference type="NCBI Taxonomy" id="61149"/>
    <lineage>
        <taxon>Eukaryota</taxon>
        <taxon>Viridiplantae</taxon>
        <taxon>Streptophyta</taxon>
        <taxon>Embryophyta</taxon>
        <taxon>Tracheophyta</taxon>
        <taxon>Spermatophyta</taxon>
        <taxon>Magnoliopsida</taxon>
        <taxon>eudicotyledons</taxon>
        <taxon>Gunneridae</taxon>
        <taxon>Pentapetalae</taxon>
        <taxon>rosids</taxon>
        <taxon>fabids</taxon>
        <taxon>Malpighiales</taxon>
        <taxon>Rhizophoraceae</taxon>
        <taxon>Rhizophora</taxon>
    </lineage>
</organism>
<name>A0A2P2N3U8_RHIMU</name>
<dbReference type="EMBL" id="GGEC01056668">
    <property type="protein sequence ID" value="MBX37152.1"/>
    <property type="molecule type" value="Transcribed_RNA"/>
</dbReference>
<evidence type="ECO:0000313" key="1">
    <source>
        <dbReference type="EMBL" id="MBX37152.1"/>
    </source>
</evidence>